<dbReference type="AlphaFoldDB" id="A0A1B2EZY0"/>
<protein>
    <submittedName>
        <fullName evidence="1">Uncharacterized protein</fullName>
    </submittedName>
</protein>
<sequence>MTAGHYMNPVSVLLDAATAPTRGEADHPARGTLEAVTAACDRLYRATPRFAIQKARRAFTRSAEFFAGPFEVRVTTRKTLIFIEARCEGRWQDRRVSINFRPFGRRWGGSVSGASGLELDEIETFLLKLAEALRGIEWSQEEATTLTA</sequence>
<dbReference type="EMBL" id="CP016621">
    <property type="protein sequence ID" value="ANY85494.1"/>
    <property type="molecule type" value="Genomic_DNA"/>
</dbReference>
<name>A0A1B2EZY0_9HYPH</name>
<reference evidence="1" key="1">
    <citation type="submission" date="2016-07" db="EMBL/GenBank/DDBJ databases">
        <title>Microvirga ossetica sp. nov. a new species of rhizobia isolated from root nodules of the legume species Vicia alpestris Steven originated from North Ossetia region in the Caucasus.</title>
        <authorList>
            <person name="Safronova V.I."/>
            <person name="Kuznetsova I.G."/>
            <person name="Sazanova A.L."/>
            <person name="Belimov A."/>
            <person name="Andronov E."/>
            <person name="Osledkin Y.S."/>
            <person name="Onishchuk O.P."/>
            <person name="Kurchak O.N."/>
            <person name="Shaposhnikov A.I."/>
            <person name="Willems A."/>
            <person name="Tikhonovich I.A."/>
        </authorList>
    </citation>
    <scope>NUCLEOTIDE SEQUENCE [LARGE SCALE GENOMIC DNA]</scope>
    <source>
        <strain evidence="1">V5/3M</strain>
        <plasmid evidence="1">unnamed5</plasmid>
    </source>
</reference>
<keyword evidence="1" id="KW-0614">Plasmid</keyword>
<geneLocation type="plasmid" evidence="1">
    <name>unnamed5</name>
</geneLocation>
<gene>
    <name evidence="1" type="ORF">BB934_45580</name>
</gene>
<proteinExistence type="predicted"/>
<organism evidence="1">
    <name type="scientific">Microvirga ossetica</name>
    <dbReference type="NCBI Taxonomy" id="1882682"/>
    <lineage>
        <taxon>Bacteria</taxon>
        <taxon>Pseudomonadati</taxon>
        <taxon>Pseudomonadota</taxon>
        <taxon>Alphaproteobacteria</taxon>
        <taxon>Hyphomicrobiales</taxon>
        <taxon>Methylobacteriaceae</taxon>
        <taxon>Microvirga</taxon>
    </lineage>
</organism>
<dbReference type="KEGG" id="moc:BB934_45580"/>
<accession>A0A1B2EZY0</accession>
<evidence type="ECO:0000313" key="1">
    <source>
        <dbReference type="EMBL" id="ANY85494.1"/>
    </source>
</evidence>